<protein>
    <submittedName>
        <fullName evidence="2">Uncharacterized protein</fullName>
    </submittedName>
</protein>
<dbReference type="AlphaFoldDB" id="A0A2Z7DKW2"/>
<dbReference type="EMBL" id="KQ986362">
    <property type="protein sequence ID" value="KZV58684.1"/>
    <property type="molecule type" value="Genomic_DNA"/>
</dbReference>
<sequence>MTDKRELCGPWLPSTDLGPVLSEMQRHATPCATITHGGRPAGATPVGQRAAAASSYSAHRSARGVQLQRTVRWRHTLCVATAHSALAPRAVRSWLRPVSQENWHFQRLATVVLRIRSTTGNTTPSSVCTRRADEFSTNGIFSSRWSERVQPRQAEQGGGRRVAQGRRPRGVVEREGAASV</sequence>
<proteinExistence type="predicted"/>
<dbReference type="Proteomes" id="UP000250235">
    <property type="component" value="Unassembled WGS sequence"/>
</dbReference>
<name>A0A2Z7DKW2_9LAMI</name>
<keyword evidence="3" id="KW-1185">Reference proteome</keyword>
<reference evidence="2 3" key="1">
    <citation type="journal article" date="2015" name="Proc. Natl. Acad. Sci. U.S.A.">
        <title>The resurrection genome of Boea hygrometrica: A blueprint for survival of dehydration.</title>
        <authorList>
            <person name="Xiao L."/>
            <person name="Yang G."/>
            <person name="Zhang L."/>
            <person name="Yang X."/>
            <person name="Zhao S."/>
            <person name="Ji Z."/>
            <person name="Zhou Q."/>
            <person name="Hu M."/>
            <person name="Wang Y."/>
            <person name="Chen M."/>
            <person name="Xu Y."/>
            <person name="Jin H."/>
            <person name="Xiao X."/>
            <person name="Hu G."/>
            <person name="Bao F."/>
            <person name="Hu Y."/>
            <person name="Wan P."/>
            <person name="Li L."/>
            <person name="Deng X."/>
            <person name="Kuang T."/>
            <person name="Xiang C."/>
            <person name="Zhu J.K."/>
            <person name="Oliver M.J."/>
            <person name="He Y."/>
        </authorList>
    </citation>
    <scope>NUCLEOTIDE SEQUENCE [LARGE SCALE GENOMIC DNA]</scope>
    <source>
        <strain evidence="3">cv. XS01</strain>
    </source>
</reference>
<evidence type="ECO:0000313" key="2">
    <source>
        <dbReference type="EMBL" id="KZV58684.1"/>
    </source>
</evidence>
<organism evidence="2 3">
    <name type="scientific">Dorcoceras hygrometricum</name>
    <dbReference type="NCBI Taxonomy" id="472368"/>
    <lineage>
        <taxon>Eukaryota</taxon>
        <taxon>Viridiplantae</taxon>
        <taxon>Streptophyta</taxon>
        <taxon>Embryophyta</taxon>
        <taxon>Tracheophyta</taxon>
        <taxon>Spermatophyta</taxon>
        <taxon>Magnoliopsida</taxon>
        <taxon>eudicotyledons</taxon>
        <taxon>Gunneridae</taxon>
        <taxon>Pentapetalae</taxon>
        <taxon>asterids</taxon>
        <taxon>lamiids</taxon>
        <taxon>Lamiales</taxon>
        <taxon>Gesneriaceae</taxon>
        <taxon>Didymocarpoideae</taxon>
        <taxon>Trichosporeae</taxon>
        <taxon>Loxocarpinae</taxon>
        <taxon>Dorcoceras</taxon>
    </lineage>
</organism>
<evidence type="ECO:0000313" key="3">
    <source>
        <dbReference type="Proteomes" id="UP000250235"/>
    </source>
</evidence>
<accession>A0A2Z7DKW2</accession>
<feature type="compositionally biased region" description="Basic and acidic residues" evidence="1">
    <location>
        <begin position="170"/>
        <end position="180"/>
    </location>
</feature>
<evidence type="ECO:0000256" key="1">
    <source>
        <dbReference type="SAM" id="MobiDB-lite"/>
    </source>
</evidence>
<gene>
    <name evidence="2" type="ORF">F511_18000</name>
</gene>
<feature type="region of interest" description="Disordered" evidence="1">
    <location>
        <begin position="146"/>
        <end position="180"/>
    </location>
</feature>